<comment type="caution">
    <text evidence="7">The sequence shown here is derived from an EMBL/GenBank/DDBJ whole genome shotgun (WGS) entry which is preliminary data.</text>
</comment>
<dbReference type="InterPro" id="IPR023398">
    <property type="entry name" value="TIF_eIF4e-like"/>
</dbReference>
<dbReference type="InterPro" id="IPR001040">
    <property type="entry name" value="TIF_eIF_4E"/>
</dbReference>
<evidence type="ECO:0000256" key="5">
    <source>
        <dbReference type="ARBA" id="ARBA00022917"/>
    </source>
</evidence>
<dbReference type="AlphaFoldDB" id="A0AAE0RTJ2"/>
<dbReference type="PANTHER" id="PTHR11960">
    <property type="entry name" value="EUKARYOTIC TRANSLATION INITIATION FACTOR 4E RELATED"/>
    <property type="match status" value="1"/>
</dbReference>
<reference evidence="7" key="1">
    <citation type="journal article" date="2021" name="Genome Biol. Evol.">
        <title>A High-Quality Reference Genome for a Parasitic Bivalve with Doubly Uniparental Inheritance (Bivalvia: Unionida).</title>
        <authorList>
            <person name="Smith C.H."/>
        </authorList>
    </citation>
    <scope>NUCLEOTIDE SEQUENCE</scope>
    <source>
        <strain evidence="7">CHS0354</strain>
    </source>
</reference>
<evidence type="ECO:0000313" key="7">
    <source>
        <dbReference type="EMBL" id="KAK3579339.1"/>
    </source>
</evidence>
<dbReference type="PANTHER" id="PTHR11960:SF66">
    <property type="entry name" value="EUKARYOTIC TRANSLATION INITIATION FACTOR 4E TYPE 3"/>
    <property type="match status" value="1"/>
</dbReference>
<gene>
    <name evidence="7" type="ORF">CHS0354_029631</name>
</gene>
<keyword evidence="8" id="KW-1185">Reference proteome</keyword>
<evidence type="ECO:0008006" key="9">
    <source>
        <dbReference type="Google" id="ProtNLM"/>
    </source>
</evidence>
<evidence type="ECO:0000313" key="8">
    <source>
        <dbReference type="Proteomes" id="UP001195483"/>
    </source>
</evidence>
<sequence length="224" mass="25480">MLAGLTMAASSLQELESIEKLSTDSPQLHRKAISEINYSEETGVPLNTPWTFYLDKSVPGTSAAEYEALLKKLYTVSTVQGFWSVYNNIPTIETLSSRYSYHLMRYERKPMWEDEDNCRGGNWKLKCHKDDTPKVWKELLLAAIGEQLSDCMAQGDEVGGVSCSVRDRDDIVQLWNTRADLADKSTIIQKVQELLPDVVFAAIFYKAFQTHQAFERGKVKTIRE</sequence>
<proteinExistence type="inferred from homology"/>
<organism evidence="7 8">
    <name type="scientific">Potamilus streckersoni</name>
    <dbReference type="NCBI Taxonomy" id="2493646"/>
    <lineage>
        <taxon>Eukaryota</taxon>
        <taxon>Metazoa</taxon>
        <taxon>Spiralia</taxon>
        <taxon>Lophotrochozoa</taxon>
        <taxon>Mollusca</taxon>
        <taxon>Bivalvia</taxon>
        <taxon>Autobranchia</taxon>
        <taxon>Heteroconchia</taxon>
        <taxon>Palaeoheterodonta</taxon>
        <taxon>Unionida</taxon>
        <taxon>Unionoidea</taxon>
        <taxon>Unionidae</taxon>
        <taxon>Ambleminae</taxon>
        <taxon>Lampsilini</taxon>
        <taxon>Potamilus</taxon>
    </lineage>
</organism>
<dbReference type="SUPFAM" id="SSF55418">
    <property type="entry name" value="eIF4e-like"/>
    <property type="match status" value="1"/>
</dbReference>
<reference evidence="7" key="3">
    <citation type="submission" date="2023-05" db="EMBL/GenBank/DDBJ databases">
        <authorList>
            <person name="Smith C.H."/>
        </authorList>
    </citation>
    <scope>NUCLEOTIDE SEQUENCE</scope>
    <source>
        <strain evidence="7">CHS0354</strain>
        <tissue evidence="7">Mantle</tissue>
    </source>
</reference>
<keyword evidence="2 6" id="KW-0396">Initiation factor</keyword>
<reference evidence="7" key="2">
    <citation type="journal article" date="2021" name="Genome Biol. Evol.">
        <title>Developing a high-quality reference genome for a parasitic bivalve with doubly uniparental inheritance (Bivalvia: Unionida).</title>
        <authorList>
            <person name="Smith C.H."/>
        </authorList>
    </citation>
    <scope>NUCLEOTIDE SEQUENCE</scope>
    <source>
        <strain evidence="7">CHS0354</strain>
        <tissue evidence="7">Mantle</tissue>
    </source>
</reference>
<dbReference type="GO" id="GO:0003743">
    <property type="term" value="F:translation initiation factor activity"/>
    <property type="evidence" value="ECO:0007669"/>
    <property type="project" value="UniProtKB-KW"/>
</dbReference>
<keyword evidence="4 6" id="KW-0694">RNA-binding</keyword>
<name>A0AAE0RTJ2_9BIVA</name>
<dbReference type="Gene3D" id="3.30.760.10">
    <property type="entry name" value="RNA Cap, Translation Initiation Factor Eif4e"/>
    <property type="match status" value="1"/>
</dbReference>
<dbReference type="FunFam" id="3.30.760.10:FF:000007">
    <property type="entry name" value="Eukaryotic translation initiation factor 4E family member 3"/>
    <property type="match status" value="1"/>
</dbReference>
<comment type="similarity">
    <text evidence="1 6">Belongs to the eukaryotic initiation factor 4E family.</text>
</comment>
<evidence type="ECO:0000256" key="1">
    <source>
        <dbReference type="ARBA" id="ARBA00009860"/>
    </source>
</evidence>
<keyword evidence="5 6" id="KW-0648">Protein biosynthesis</keyword>
<dbReference type="EMBL" id="JAEAOA010001776">
    <property type="protein sequence ID" value="KAK3579339.1"/>
    <property type="molecule type" value="Genomic_DNA"/>
</dbReference>
<accession>A0AAE0RTJ2</accession>
<dbReference type="GO" id="GO:0006417">
    <property type="term" value="P:regulation of translation"/>
    <property type="evidence" value="ECO:0007669"/>
    <property type="project" value="UniProtKB-KW"/>
</dbReference>
<evidence type="ECO:0000256" key="6">
    <source>
        <dbReference type="RuleBase" id="RU004374"/>
    </source>
</evidence>
<keyword evidence="3" id="KW-0810">Translation regulation</keyword>
<evidence type="ECO:0000256" key="2">
    <source>
        <dbReference type="ARBA" id="ARBA00022540"/>
    </source>
</evidence>
<evidence type="ECO:0000256" key="3">
    <source>
        <dbReference type="ARBA" id="ARBA00022845"/>
    </source>
</evidence>
<protein>
    <recommendedName>
        <fullName evidence="9">Eukaryotic translation initiation factor 4E type 3</fullName>
    </recommendedName>
</protein>
<dbReference type="GO" id="GO:0000340">
    <property type="term" value="F:RNA 7-methylguanosine cap binding"/>
    <property type="evidence" value="ECO:0007669"/>
    <property type="project" value="TreeGrafter"/>
</dbReference>
<evidence type="ECO:0000256" key="4">
    <source>
        <dbReference type="ARBA" id="ARBA00022884"/>
    </source>
</evidence>
<dbReference type="GO" id="GO:0016281">
    <property type="term" value="C:eukaryotic translation initiation factor 4F complex"/>
    <property type="evidence" value="ECO:0007669"/>
    <property type="project" value="TreeGrafter"/>
</dbReference>
<dbReference type="Proteomes" id="UP001195483">
    <property type="component" value="Unassembled WGS sequence"/>
</dbReference>
<dbReference type="Pfam" id="PF01652">
    <property type="entry name" value="IF4E"/>
    <property type="match status" value="1"/>
</dbReference>